<dbReference type="EC" id="1.3.8.7" evidence="4"/>
<dbReference type="NCBIfam" id="NF007000">
    <property type="entry name" value="PRK09463.1"/>
    <property type="match status" value="1"/>
</dbReference>
<dbReference type="InterPro" id="IPR036250">
    <property type="entry name" value="AcylCo_DH-like_C"/>
</dbReference>
<keyword evidence="12" id="KW-1133">Transmembrane helix</keyword>
<evidence type="ECO:0000256" key="5">
    <source>
        <dbReference type="ARBA" id="ARBA00012040"/>
    </source>
</evidence>
<evidence type="ECO:0000256" key="10">
    <source>
        <dbReference type="ARBA" id="ARBA00047882"/>
    </source>
</evidence>
<dbReference type="InterPro" id="IPR015396">
    <property type="entry name" value="FadE_C"/>
</dbReference>
<evidence type="ECO:0000259" key="15">
    <source>
        <dbReference type="Pfam" id="PF02771"/>
    </source>
</evidence>
<feature type="transmembrane region" description="Helical" evidence="12">
    <location>
        <begin position="43"/>
        <end position="67"/>
    </location>
</feature>
<evidence type="ECO:0000259" key="13">
    <source>
        <dbReference type="Pfam" id="PF00441"/>
    </source>
</evidence>
<dbReference type="Gene3D" id="1.10.540.10">
    <property type="entry name" value="Acyl-CoA dehydrogenase/oxidase, N-terminal domain"/>
    <property type="match status" value="1"/>
</dbReference>
<proteinExistence type="inferred from homology"/>
<dbReference type="InterPro" id="IPR006089">
    <property type="entry name" value="Acyl-CoA_DH_CS"/>
</dbReference>
<evidence type="ECO:0000313" key="18">
    <source>
        <dbReference type="Proteomes" id="UP000316921"/>
    </source>
</evidence>
<dbReference type="InterPro" id="IPR006091">
    <property type="entry name" value="Acyl-CoA_Oxase/DH_mid-dom"/>
</dbReference>
<dbReference type="AlphaFoldDB" id="A0A518BS86"/>
<dbReference type="GO" id="GO:0050660">
    <property type="term" value="F:flavin adenine dinucleotide binding"/>
    <property type="evidence" value="ECO:0007669"/>
    <property type="project" value="InterPro"/>
</dbReference>
<evidence type="ECO:0000256" key="8">
    <source>
        <dbReference type="ARBA" id="ARBA00022827"/>
    </source>
</evidence>
<accession>A0A518BS86</accession>
<dbReference type="Pfam" id="PF02770">
    <property type="entry name" value="Acyl-CoA_dh_M"/>
    <property type="match status" value="1"/>
</dbReference>
<feature type="domain" description="Acyl-CoA dehydrogenase/oxidase C-terminal" evidence="13">
    <location>
        <begin position="363"/>
        <end position="510"/>
    </location>
</feature>
<evidence type="ECO:0000256" key="7">
    <source>
        <dbReference type="ARBA" id="ARBA00022630"/>
    </source>
</evidence>
<dbReference type="PANTHER" id="PTHR48083">
    <property type="entry name" value="MEDIUM-CHAIN SPECIFIC ACYL-COA DEHYDROGENASE, MITOCHONDRIAL-RELATED"/>
    <property type="match status" value="1"/>
</dbReference>
<dbReference type="Pfam" id="PF02771">
    <property type="entry name" value="Acyl-CoA_dh_N"/>
    <property type="match status" value="1"/>
</dbReference>
<evidence type="ECO:0000256" key="6">
    <source>
        <dbReference type="ARBA" id="ARBA00020144"/>
    </source>
</evidence>
<keyword evidence="12" id="KW-0472">Membrane</keyword>
<reference evidence="17 18" key="1">
    <citation type="submission" date="2019-02" db="EMBL/GenBank/DDBJ databases">
        <title>Deep-cultivation of Planctomycetes and their phenomic and genomic characterization uncovers novel biology.</title>
        <authorList>
            <person name="Wiegand S."/>
            <person name="Jogler M."/>
            <person name="Boedeker C."/>
            <person name="Pinto D."/>
            <person name="Vollmers J."/>
            <person name="Rivas-Marin E."/>
            <person name="Kohn T."/>
            <person name="Peeters S.H."/>
            <person name="Heuer A."/>
            <person name="Rast P."/>
            <person name="Oberbeckmann S."/>
            <person name="Bunk B."/>
            <person name="Jeske O."/>
            <person name="Meyerdierks A."/>
            <person name="Storesund J.E."/>
            <person name="Kallscheuer N."/>
            <person name="Luecker S."/>
            <person name="Lage O.M."/>
            <person name="Pohl T."/>
            <person name="Merkel B.J."/>
            <person name="Hornburger P."/>
            <person name="Mueller R.-W."/>
            <person name="Bruemmer F."/>
            <person name="Labrenz M."/>
            <person name="Spormann A.M."/>
            <person name="Op den Camp H."/>
            <person name="Overmann J."/>
            <person name="Amann R."/>
            <person name="Jetten M.S.M."/>
            <person name="Mascher T."/>
            <person name="Medema M.H."/>
            <person name="Devos D.P."/>
            <person name="Kaster A.-K."/>
            <person name="Ovreas L."/>
            <person name="Rohde M."/>
            <person name="Galperin M.Y."/>
            <person name="Jogler C."/>
        </authorList>
    </citation>
    <scope>NUCLEOTIDE SEQUENCE [LARGE SCALE GENOMIC DNA]</scope>
    <source>
        <strain evidence="17 18">Pla133</strain>
    </source>
</reference>
<evidence type="ECO:0000256" key="3">
    <source>
        <dbReference type="ARBA" id="ARBA00009347"/>
    </source>
</evidence>
<evidence type="ECO:0000256" key="4">
    <source>
        <dbReference type="ARBA" id="ARBA00012033"/>
    </source>
</evidence>
<dbReference type="RefSeq" id="WP_145070089.1">
    <property type="nucleotide sequence ID" value="NZ_CP036287.1"/>
</dbReference>
<dbReference type="InterPro" id="IPR013786">
    <property type="entry name" value="AcylCoA_DH/ox_N"/>
</dbReference>
<comment type="pathway">
    <text evidence="2">Lipid metabolism; fatty acid beta-oxidation.</text>
</comment>
<evidence type="ECO:0000259" key="16">
    <source>
        <dbReference type="Pfam" id="PF09317"/>
    </source>
</evidence>
<feature type="domain" description="Acyl-CoA oxidase/dehydrogenase middle" evidence="14">
    <location>
        <begin position="240"/>
        <end position="347"/>
    </location>
</feature>
<keyword evidence="8" id="KW-0274">FAD</keyword>
<keyword evidence="18" id="KW-1185">Reference proteome</keyword>
<organism evidence="17 18">
    <name type="scientific">Engelhardtia mirabilis</name>
    <dbReference type="NCBI Taxonomy" id="2528011"/>
    <lineage>
        <taxon>Bacteria</taxon>
        <taxon>Pseudomonadati</taxon>
        <taxon>Planctomycetota</taxon>
        <taxon>Planctomycetia</taxon>
        <taxon>Planctomycetia incertae sedis</taxon>
        <taxon>Engelhardtia</taxon>
    </lineage>
</organism>
<dbReference type="SUPFAM" id="SSF47203">
    <property type="entry name" value="Acyl-CoA dehydrogenase C-terminal domain-like"/>
    <property type="match status" value="1"/>
</dbReference>
<comment type="catalytic activity">
    <reaction evidence="11">
        <text>a long-chain 2,3-saturated fatty acyl-CoA + oxidized [electron-transfer flavoprotein] + H(+) = a long-chain (2E)-enoyl-CoA + reduced [electron-transfer flavoprotein]</text>
        <dbReference type="Rhea" id="RHEA:17721"/>
        <dbReference type="Rhea" id="RHEA-COMP:10685"/>
        <dbReference type="Rhea" id="RHEA-COMP:10686"/>
        <dbReference type="ChEBI" id="CHEBI:15378"/>
        <dbReference type="ChEBI" id="CHEBI:57692"/>
        <dbReference type="ChEBI" id="CHEBI:58307"/>
        <dbReference type="ChEBI" id="CHEBI:83721"/>
        <dbReference type="ChEBI" id="CHEBI:83727"/>
        <dbReference type="EC" id="1.3.8.8"/>
    </reaction>
</comment>
<comment type="cofactor">
    <cofactor evidence="1">
        <name>FAD</name>
        <dbReference type="ChEBI" id="CHEBI:57692"/>
    </cofactor>
</comment>
<dbReference type="InterPro" id="IPR009075">
    <property type="entry name" value="AcylCo_DH/oxidase_C"/>
</dbReference>
<dbReference type="InterPro" id="IPR050741">
    <property type="entry name" value="Acyl-CoA_dehydrogenase"/>
</dbReference>
<keyword evidence="9 17" id="KW-0560">Oxidoreductase</keyword>
<dbReference type="UniPathway" id="UPA00659"/>
<dbReference type="KEGG" id="pbap:Pla133_49470"/>
<name>A0A518BS86_9BACT</name>
<dbReference type="GO" id="GO:0004466">
    <property type="term" value="F:long-chain fatty acyl-CoA dehydrogenase activity"/>
    <property type="evidence" value="ECO:0007669"/>
    <property type="project" value="UniProtKB-EC"/>
</dbReference>
<evidence type="ECO:0000256" key="2">
    <source>
        <dbReference type="ARBA" id="ARBA00005005"/>
    </source>
</evidence>
<dbReference type="PANTHER" id="PTHR48083:SF33">
    <property type="entry name" value="ACYL-COENZYME A DEHYDROGENASE"/>
    <property type="match status" value="1"/>
</dbReference>
<dbReference type="Gene3D" id="1.20.140.10">
    <property type="entry name" value="Butyryl-CoA Dehydrogenase, subunit A, domain 3"/>
    <property type="match status" value="1"/>
</dbReference>
<dbReference type="InterPro" id="IPR037069">
    <property type="entry name" value="AcylCoA_DH/ox_N_sf"/>
</dbReference>
<evidence type="ECO:0000259" key="14">
    <source>
        <dbReference type="Pfam" id="PF02770"/>
    </source>
</evidence>
<dbReference type="Gene3D" id="2.40.110.10">
    <property type="entry name" value="Butyryl-CoA Dehydrogenase, subunit A, domain 2"/>
    <property type="match status" value="1"/>
</dbReference>
<dbReference type="NCBIfam" id="NF009586">
    <property type="entry name" value="PRK13026.1"/>
    <property type="match status" value="1"/>
</dbReference>
<feature type="domain" description="Acyl-CoA dehydrogenase/oxidase N-terminal" evidence="15">
    <location>
        <begin position="150"/>
        <end position="236"/>
    </location>
</feature>
<dbReference type="Pfam" id="PF09317">
    <property type="entry name" value="ACDH_C"/>
    <property type="match status" value="1"/>
</dbReference>
<dbReference type="EC" id="1.3.8.8" evidence="5"/>
<dbReference type="InterPro" id="IPR009100">
    <property type="entry name" value="AcylCoA_DH/oxidase_NM_dom_sf"/>
</dbReference>
<dbReference type="FunFam" id="1.20.140.10:FF:000009">
    <property type="entry name" value="Acyl-CoA dehydrogenase"/>
    <property type="match status" value="1"/>
</dbReference>
<dbReference type="GO" id="GO:0005737">
    <property type="term" value="C:cytoplasm"/>
    <property type="evidence" value="ECO:0007669"/>
    <property type="project" value="UniProtKB-ARBA"/>
</dbReference>
<dbReference type="EMBL" id="CP036287">
    <property type="protein sequence ID" value="QDU69825.1"/>
    <property type="molecule type" value="Genomic_DNA"/>
</dbReference>
<evidence type="ECO:0000313" key="17">
    <source>
        <dbReference type="EMBL" id="QDU69825.1"/>
    </source>
</evidence>
<evidence type="ECO:0000256" key="1">
    <source>
        <dbReference type="ARBA" id="ARBA00001974"/>
    </source>
</evidence>
<keyword evidence="7" id="KW-0285">Flavoprotein</keyword>
<evidence type="ECO:0000256" key="9">
    <source>
        <dbReference type="ARBA" id="ARBA00023002"/>
    </source>
</evidence>
<dbReference type="GO" id="GO:0033539">
    <property type="term" value="P:fatty acid beta-oxidation using acyl-CoA dehydrogenase"/>
    <property type="evidence" value="ECO:0007669"/>
    <property type="project" value="InterPro"/>
</dbReference>
<dbReference type="Pfam" id="PF00441">
    <property type="entry name" value="Acyl-CoA_dh_1"/>
    <property type="match status" value="1"/>
</dbReference>
<protein>
    <recommendedName>
        <fullName evidence="6">Acyl-coenzyme A dehydrogenase</fullName>
        <ecNumber evidence="4">1.3.8.7</ecNumber>
        <ecNumber evidence="5">1.3.8.8</ecNumber>
    </recommendedName>
</protein>
<dbReference type="FunFam" id="1.10.540.10:FF:000004">
    <property type="entry name" value="Acyl-CoA dehydrogenase"/>
    <property type="match status" value="1"/>
</dbReference>
<keyword evidence="12" id="KW-0812">Transmembrane</keyword>
<comment type="similarity">
    <text evidence="3">Belongs to the acyl-CoA dehydrogenase family.</text>
</comment>
<dbReference type="GO" id="GO:0070991">
    <property type="term" value="F:medium-chain fatty acyl-CoA dehydrogenase activity"/>
    <property type="evidence" value="ECO:0007669"/>
    <property type="project" value="UniProtKB-EC"/>
</dbReference>
<dbReference type="InterPro" id="IPR046373">
    <property type="entry name" value="Acyl-CoA_Oxase/DH_mid-dom_sf"/>
</dbReference>
<dbReference type="SUPFAM" id="SSF56645">
    <property type="entry name" value="Acyl-CoA dehydrogenase NM domain-like"/>
    <property type="match status" value="1"/>
</dbReference>
<dbReference type="Proteomes" id="UP000316921">
    <property type="component" value="Chromosome"/>
</dbReference>
<sequence>MVLLILLLALFAAVALLFVGQTWLGWAAPIGAVLLFWGASTSFASTLFWVVAVPFALLALVTGVPTLRRAVFAGALMKALGPILPRMSKTEKEALEAGTVWWDGELFSGQPDWKQLLDFKNQPLTPKERAFVDGPVERLCEMLDDNKIVSSGDLSPEVWQFIKANGFFGMIIPEQYGGLGFSAIAHSAVVTKISSRSVTAAVTVMVPNSLGPAELLLHYGTQEQKDHYLPRLASGEEIPCFALTEPNAGSDAASMTSEGVVFRTQLGGEEVIGIRLNFSKRYITMAPIATVVGLAFKLRDPDGLLGDEPELGITCALIPRNTPGIEIGQRHDPLGMPFMNGPLHGKDVFVPLDTIIGGPANAGKGWKMLMQSLAAGRGVSLPSMSVGAAQMATRAVGAYATVREQFGIPIAKFEGIEERLARIGGLTYAMDAARVLTAGSIDAGEQPSVISAIVKCYLTESMRVVTNDAMDIVGGAGICRGPRNIIAHGYQALPIAITVEGANILTRSMIIFGQGALRCHPFAKDEVACFERRDSAGLEQAFFGHVGFVFQNAARALVHGLTGARFAGTPMSGEAGRYLQQFERMSSAYAFLADTAMGTLGGSLKFRESLTGRLADALSWMYLGTATVKRFHDGGCRKEELPFMRWGCDHALFEIQKAMEDFLANFPYRPIAWGLRLVLFPLGRSYRAPSDALGAKIARAITDGGALREEFSPDVFVPPVTELGLGQLEEAYGAVLEARAVEKVVRDAIKKKHLAKKPGHNLYERALEAGVIGPSQMAVLERANSLRDRSVAVDAFEPGAYAQQAG</sequence>
<evidence type="ECO:0000256" key="11">
    <source>
        <dbReference type="ARBA" id="ARBA00049247"/>
    </source>
</evidence>
<comment type="catalytic activity">
    <reaction evidence="10">
        <text>a medium-chain 2,3-saturated fatty acyl-CoA + oxidized [electron-transfer flavoprotein] + H(+) = a medium-chain (2E)-enoyl-CoA + reduced [electron-transfer flavoprotein]</text>
        <dbReference type="Rhea" id="RHEA:14477"/>
        <dbReference type="Rhea" id="RHEA-COMP:10685"/>
        <dbReference type="Rhea" id="RHEA-COMP:10686"/>
        <dbReference type="ChEBI" id="CHEBI:15378"/>
        <dbReference type="ChEBI" id="CHEBI:57692"/>
        <dbReference type="ChEBI" id="CHEBI:58307"/>
        <dbReference type="ChEBI" id="CHEBI:83723"/>
        <dbReference type="ChEBI" id="CHEBI:83726"/>
        <dbReference type="EC" id="1.3.8.7"/>
    </reaction>
</comment>
<gene>
    <name evidence="17" type="primary">fadE</name>
    <name evidence="17" type="ORF">Pla133_49470</name>
</gene>
<evidence type="ECO:0000256" key="12">
    <source>
        <dbReference type="SAM" id="Phobius"/>
    </source>
</evidence>
<feature type="domain" description="Acyl-CoA dehydrogenase C-terminal bacterial-type" evidence="16">
    <location>
        <begin position="517"/>
        <end position="796"/>
    </location>
</feature>
<dbReference type="PROSITE" id="PS00072">
    <property type="entry name" value="ACYL_COA_DH_1"/>
    <property type="match status" value="1"/>
</dbReference>